<feature type="region of interest" description="Disordered" evidence="8">
    <location>
        <begin position="104"/>
        <end position="142"/>
    </location>
</feature>
<dbReference type="CDD" id="cd06257">
    <property type="entry name" value="DnaJ"/>
    <property type="match status" value="1"/>
</dbReference>
<evidence type="ECO:0000256" key="3">
    <source>
        <dbReference type="ARBA" id="ARBA00022792"/>
    </source>
</evidence>
<comment type="subcellular location">
    <subcellularLocation>
        <location evidence="1">Mitochondrion inner membrane</location>
        <topology evidence="1">Single-pass membrane protein</topology>
    </subcellularLocation>
</comment>
<name>A0A7S3LBB7_9STRA</name>
<dbReference type="InterPro" id="IPR001623">
    <property type="entry name" value="DnaJ_domain"/>
</dbReference>
<sequence length="226" mass="25298">MSLLSNKSRILVSLARRQGFSHYRMHRATGTIAWPSPSFIGGTTRTSDEDDNHHHVMMRGLPQIRAYHSTASQDRAVAIMLGLGTVAAVSYSAAQGVKAYNEWKESLPDEPPEEETTNKAEDLKQEEKKTEQPKAKDQKKQKRDNIFKEWFGVGVGAKYYEGGFEEQMTRREAALILGVRESSSTSRIKDAHRKLLILNHPDTGGSTYIAGKLNEAKELLLKGKRA</sequence>
<evidence type="ECO:0000313" key="10">
    <source>
        <dbReference type="EMBL" id="CAE0416075.1"/>
    </source>
</evidence>
<keyword evidence="3" id="KW-0999">Mitochondrion inner membrane</keyword>
<keyword evidence="4" id="KW-1133">Transmembrane helix</keyword>
<evidence type="ECO:0000259" key="9">
    <source>
        <dbReference type="PROSITE" id="PS50076"/>
    </source>
</evidence>
<evidence type="ECO:0000256" key="1">
    <source>
        <dbReference type="ARBA" id="ARBA00004434"/>
    </source>
</evidence>
<reference evidence="10" key="1">
    <citation type="submission" date="2021-01" db="EMBL/GenBank/DDBJ databases">
        <authorList>
            <person name="Corre E."/>
            <person name="Pelletier E."/>
            <person name="Niang G."/>
            <person name="Scheremetjew M."/>
            <person name="Finn R."/>
            <person name="Kale V."/>
            <person name="Holt S."/>
            <person name="Cochrane G."/>
            <person name="Meng A."/>
            <person name="Brown T."/>
            <person name="Cohen L."/>
        </authorList>
    </citation>
    <scope>NUCLEOTIDE SEQUENCE</scope>
    <source>
        <strain evidence="10">CCMP127</strain>
    </source>
</reference>
<dbReference type="PANTHER" id="PTHR12763">
    <property type="match status" value="1"/>
</dbReference>
<dbReference type="EMBL" id="HBIM01016946">
    <property type="protein sequence ID" value="CAE0416075.1"/>
    <property type="molecule type" value="Transcribed_RNA"/>
</dbReference>
<keyword evidence="5" id="KW-0496">Mitochondrion</keyword>
<gene>
    <name evidence="10" type="ORF">ACOF00016_LOCUS13140</name>
</gene>
<dbReference type="FunFam" id="1.10.287.110:FF:000001">
    <property type="entry name" value="Import inner membrane translocase subunit tim14"/>
    <property type="match status" value="1"/>
</dbReference>
<proteinExistence type="inferred from homology"/>
<dbReference type="Gene3D" id="1.10.287.110">
    <property type="entry name" value="DnaJ domain"/>
    <property type="match status" value="1"/>
</dbReference>
<dbReference type="GO" id="GO:0001405">
    <property type="term" value="C:PAM complex, Tim23 associated import motor"/>
    <property type="evidence" value="ECO:0007669"/>
    <property type="project" value="TreeGrafter"/>
</dbReference>
<dbReference type="AlphaFoldDB" id="A0A7S3LBB7"/>
<organism evidence="10">
    <name type="scientific">Amphora coffeiformis</name>
    <dbReference type="NCBI Taxonomy" id="265554"/>
    <lineage>
        <taxon>Eukaryota</taxon>
        <taxon>Sar</taxon>
        <taxon>Stramenopiles</taxon>
        <taxon>Ochrophyta</taxon>
        <taxon>Bacillariophyta</taxon>
        <taxon>Bacillariophyceae</taxon>
        <taxon>Bacillariophycidae</taxon>
        <taxon>Thalassiophysales</taxon>
        <taxon>Catenulaceae</taxon>
        <taxon>Amphora</taxon>
    </lineage>
</organism>
<feature type="compositionally biased region" description="Basic and acidic residues" evidence="8">
    <location>
        <begin position="116"/>
        <end position="142"/>
    </location>
</feature>
<accession>A0A7S3LBB7</accession>
<dbReference type="PROSITE" id="PS50076">
    <property type="entry name" value="DNAJ_2"/>
    <property type="match status" value="1"/>
</dbReference>
<dbReference type="SUPFAM" id="SSF46565">
    <property type="entry name" value="Chaperone J-domain"/>
    <property type="match status" value="1"/>
</dbReference>
<evidence type="ECO:0000256" key="7">
    <source>
        <dbReference type="ARBA" id="ARBA00038105"/>
    </source>
</evidence>
<evidence type="ECO:0000256" key="8">
    <source>
        <dbReference type="SAM" id="MobiDB-lite"/>
    </source>
</evidence>
<evidence type="ECO:0000256" key="6">
    <source>
        <dbReference type="ARBA" id="ARBA00023136"/>
    </source>
</evidence>
<evidence type="ECO:0000256" key="4">
    <source>
        <dbReference type="ARBA" id="ARBA00022989"/>
    </source>
</evidence>
<protein>
    <recommendedName>
        <fullName evidence="9">J domain-containing protein</fullName>
    </recommendedName>
</protein>
<dbReference type="GO" id="GO:0030150">
    <property type="term" value="P:protein import into mitochondrial matrix"/>
    <property type="evidence" value="ECO:0007669"/>
    <property type="project" value="TreeGrafter"/>
</dbReference>
<evidence type="ECO:0000256" key="2">
    <source>
        <dbReference type="ARBA" id="ARBA00022692"/>
    </source>
</evidence>
<feature type="domain" description="J" evidence="9">
    <location>
        <begin position="172"/>
        <end position="225"/>
    </location>
</feature>
<dbReference type="SMART" id="SM00271">
    <property type="entry name" value="DnaJ"/>
    <property type="match status" value="1"/>
</dbReference>
<keyword evidence="6" id="KW-0472">Membrane</keyword>
<comment type="similarity">
    <text evidence="7">Belongs to the TIM14 family.</text>
</comment>
<dbReference type="GO" id="GO:0001671">
    <property type="term" value="F:ATPase activator activity"/>
    <property type="evidence" value="ECO:0007669"/>
    <property type="project" value="TreeGrafter"/>
</dbReference>
<dbReference type="InterPro" id="IPR036869">
    <property type="entry name" value="J_dom_sf"/>
</dbReference>
<evidence type="ECO:0000256" key="5">
    <source>
        <dbReference type="ARBA" id="ARBA00023128"/>
    </source>
</evidence>
<dbReference type="PANTHER" id="PTHR12763:SF28">
    <property type="entry name" value="GEO10507P1-RELATED"/>
    <property type="match status" value="1"/>
</dbReference>
<keyword evidence="2" id="KW-0812">Transmembrane</keyword>